<proteinExistence type="predicted"/>
<evidence type="ECO:0000313" key="2">
    <source>
        <dbReference type="Proteomes" id="UP001165083"/>
    </source>
</evidence>
<name>A0A9W6UB02_9STRA</name>
<sequence length="137" mass="15187">MPEDIRVQLKGWHLGAVIMAHAKAESKEVKLQALEILKKHEDKANELAYGGAITALLTTDQFDAALALAEDMKQKNIAWGKDVYQAVALALIRRGTCEEAVHLLEASVQRMGNEPEGYLNIIQFYTDRDSAHEEGQA</sequence>
<gene>
    <name evidence="1" type="ORF">Plil01_001204200</name>
</gene>
<dbReference type="Gene3D" id="1.25.40.10">
    <property type="entry name" value="Tetratricopeptide repeat domain"/>
    <property type="match status" value="1"/>
</dbReference>
<accession>A0A9W6UB02</accession>
<comment type="caution">
    <text evidence="1">The sequence shown here is derived from an EMBL/GenBank/DDBJ whole genome shotgun (WGS) entry which is preliminary data.</text>
</comment>
<organism evidence="1 2">
    <name type="scientific">Phytophthora lilii</name>
    <dbReference type="NCBI Taxonomy" id="2077276"/>
    <lineage>
        <taxon>Eukaryota</taxon>
        <taxon>Sar</taxon>
        <taxon>Stramenopiles</taxon>
        <taxon>Oomycota</taxon>
        <taxon>Peronosporomycetes</taxon>
        <taxon>Peronosporales</taxon>
        <taxon>Peronosporaceae</taxon>
        <taxon>Phytophthora</taxon>
    </lineage>
</organism>
<dbReference type="AlphaFoldDB" id="A0A9W6UB02"/>
<dbReference type="EMBL" id="BSXW01000721">
    <property type="protein sequence ID" value="GMF28564.1"/>
    <property type="molecule type" value="Genomic_DNA"/>
</dbReference>
<dbReference type="Proteomes" id="UP001165083">
    <property type="component" value="Unassembled WGS sequence"/>
</dbReference>
<dbReference type="SUPFAM" id="SSF48452">
    <property type="entry name" value="TPR-like"/>
    <property type="match status" value="1"/>
</dbReference>
<reference evidence="1" key="1">
    <citation type="submission" date="2023-04" db="EMBL/GenBank/DDBJ databases">
        <title>Phytophthora lilii NBRC 32176.</title>
        <authorList>
            <person name="Ichikawa N."/>
            <person name="Sato H."/>
            <person name="Tonouchi N."/>
        </authorList>
    </citation>
    <scope>NUCLEOTIDE SEQUENCE</scope>
    <source>
        <strain evidence="1">NBRC 32176</strain>
    </source>
</reference>
<dbReference type="OrthoDB" id="185373at2759"/>
<protein>
    <submittedName>
        <fullName evidence="1">Unnamed protein product</fullName>
    </submittedName>
</protein>
<dbReference type="InterPro" id="IPR011990">
    <property type="entry name" value="TPR-like_helical_dom_sf"/>
</dbReference>
<evidence type="ECO:0000313" key="1">
    <source>
        <dbReference type="EMBL" id="GMF28564.1"/>
    </source>
</evidence>
<keyword evidence="2" id="KW-1185">Reference proteome</keyword>